<dbReference type="InterPro" id="IPR035959">
    <property type="entry name" value="RutC-like_sf"/>
</dbReference>
<evidence type="ECO:0000259" key="1">
    <source>
        <dbReference type="Pfam" id="PF21168"/>
    </source>
</evidence>
<dbReference type="AlphaFoldDB" id="X1VN31"/>
<dbReference type="InterPro" id="IPR049368">
    <property type="entry name" value="FkbO_Hyg5-like_N"/>
</dbReference>
<reference evidence="2" key="1">
    <citation type="journal article" date="2014" name="Front. Microbiol.">
        <title>High frequency of phylogenetically diverse reductive dehalogenase-homologous genes in deep subseafloor sedimentary metagenomes.</title>
        <authorList>
            <person name="Kawai M."/>
            <person name="Futagami T."/>
            <person name="Toyoda A."/>
            <person name="Takaki Y."/>
            <person name="Nishi S."/>
            <person name="Hori S."/>
            <person name="Arai W."/>
            <person name="Tsubouchi T."/>
            <person name="Morono Y."/>
            <person name="Uchiyama I."/>
            <person name="Ito T."/>
            <person name="Fujiyama A."/>
            <person name="Inagaki F."/>
            <person name="Takami H."/>
        </authorList>
    </citation>
    <scope>NUCLEOTIDE SEQUENCE</scope>
    <source>
        <strain evidence="2">Expedition CK06-06</strain>
    </source>
</reference>
<name>X1VN31_9ZZZZ</name>
<dbReference type="Pfam" id="PF21168">
    <property type="entry name" value="FkbO_Hyg5-like_N"/>
    <property type="match status" value="1"/>
</dbReference>
<dbReference type="EMBL" id="BARW01036399">
    <property type="protein sequence ID" value="GAJ17596.1"/>
    <property type="molecule type" value="Genomic_DNA"/>
</dbReference>
<feature type="domain" description="Chorismatase FkbO/Hyg5-like N-terminal" evidence="1">
    <location>
        <begin position="5"/>
        <end position="73"/>
    </location>
</feature>
<feature type="non-terminal residue" evidence="2">
    <location>
        <position position="212"/>
    </location>
</feature>
<organism evidence="2">
    <name type="scientific">marine sediment metagenome</name>
    <dbReference type="NCBI Taxonomy" id="412755"/>
    <lineage>
        <taxon>unclassified sequences</taxon>
        <taxon>metagenomes</taxon>
        <taxon>ecological metagenomes</taxon>
    </lineage>
</organism>
<evidence type="ECO:0000313" key="2">
    <source>
        <dbReference type="EMBL" id="GAJ17596.1"/>
    </source>
</evidence>
<feature type="non-terminal residue" evidence="2">
    <location>
        <position position="1"/>
    </location>
</feature>
<gene>
    <name evidence="2" type="ORF">S12H4_56502</name>
</gene>
<comment type="caution">
    <text evidence="2">The sequence shown here is derived from an EMBL/GenBank/DDBJ whole genome shotgun (WGS) entry which is preliminary data.</text>
</comment>
<proteinExistence type="predicted"/>
<dbReference type="Gene3D" id="3.30.1330.40">
    <property type="entry name" value="RutC-like"/>
    <property type="match status" value="1"/>
</dbReference>
<protein>
    <recommendedName>
        <fullName evidence="1">Chorismatase FkbO/Hyg5-like N-terminal domain-containing protein</fullName>
    </recommendedName>
</protein>
<sequence>LDFENLAFSDVVRQWNYIENIIKIINEGSERQHYQIFNDVRSSFYGKSEFINGYPSATGIGIETGGVVIDFVALSPSRKLTIKPIKNPGQIDAFEYSEKVLVGKSLNESLKKTSPKFERGKVLQTLDAARIYVSGTAAILGENIVDKRNIEKQTLVTIDNIRNLISTENLKEIGLNDLNPEKKSFSYIRTYVKHQKDISAVKAICEKQFKSE</sequence>
<accession>X1VN31</accession>